<dbReference type="Proteomes" id="UP000275267">
    <property type="component" value="Unassembled WGS sequence"/>
</dbReference>
<dbReference type="PANTHER" id="PTHR33026:SF7">
    <property type="entry name" value="OS03G0100275 PROTEIN"/>
    <property type="match status" value="1"/>
</dbReference>
<organism evidence="1 2">
    <name type="scientific">Panicum miliaceum</name>
    <name type="common">Proso millet</name>
    <name type="synonym">Broomcorn millet</name>
    <dbReference type="NCBI Taxonomy" id="4540"/>
    <lineage>
        <taxon>Eukaryota</taxon>
        <taxon>Viridiplantae</taxon>
        <taxon>Streptophyta</taxon>
        <taxon>Embryophyta</taxon>
        <taxon>Tracheophyta</taxon>
        <taxon>Spermatophyta</taxon>
        <taxon>Magnoliopsida</taxon>
        <taxon>Liliopsida</taxon>
        <taxon>Poales</taxon>
        <taxon>Poaceae</taxon>
        <taxon>PACMAD clade</taxon>
        <taxon>Panicoideae</taxon>
        <taxon>Panicodae</taxon>
        <taxon>Paniceae</taxon>
        <taxon>Panicinae</taxon>
        <taxon>Panicum</taxon>
        <taxon>Panicum sect. Panicum</taxon>
    </lineage>
</organism>
<name>A0A3L6R7I9_PANMI</name>
<reference evidence="2" key="1">
    <citation type="journal article" date="2019" name="Nat. Commun.">
        <title>The genome of broomcorn millet.</title>
        <authorList>
            <person name="Zou C."/>
            <person name="Miki D."/>
            <person name="Li D."/>
            <person name="Tang Q."/>
            <person name="Xiao L."/>
            <person name="Rajput S."/>
            <person name="Deng P."/>
            <person name="Jia W."/>
            <person name="Huang R."/>
            <person name="Zhang M."/>
            <person name="Sun Y."/>
            <person name="Hu J."/>
            <person name="Fu X."/>
            <person name="Schnable P.S."/>
            <person name="Li F."/>
            <person name="Zhang H."/>
            <person name="Feng B."/>
            <person name="Zhu X."/>
            <person name="Liu R."/>
            <person name="Schnable J.C."/>
            <person name="Zhu J.-K."/>
            <person name="Zhang H."/>
        </authorList>
    </citation>
    <scope>NUCLEOTIDE SEQUENCE [LARGE SCALE GENOMIC DNA]</scope>
</reference>
<keyword evidence="2" id="KW-1185">Reference proteome</keyword>
<proteinExistence type="predicted"/>
<accession>A0A3L6R7I9</accession>
<dbReference type="EMBL" id="PQIB02000009">
    <property type="protein sequence ID" value="RLM98808.1"/>
    <property type="molecule type" value="Genomic_DNA"/>
</dbReference>
<evidence type="ECO:0000313" key="1">
    <source>
        <dbReference type="EMBL" id="RLM98808.1"/>
    </source>
</evidence>
<dbReference type="PANTHER" id="PTHR33026">
    <property type="entry name" value="OS06G0360600 PROTEIN"/>
    <property type="match status" value="1"/>
</dbReference>
<dbReference type="OrthoDB" id="10677171at2759"/>
<dbReference type="AlphaFoldDB" id="A0A3L6R7I9"/>
<comment type="caution">
    <text evidence="1">The sequence shown here is derived from an EMBL/GenBank/DDBJ whole genome shotgun (WGS) entry which is preliminary data.</text>
</comment>
<evidence type="ECO:0000313" key="2">
    <source>
        <dbReference type="Proteomes" id="UP000275267"/>
    </source>
</evidence>
<protein>
    <submittedName>
        <fullName evidence="1">Retrotransposon protein, putative, unclassified</fullName>
    </submittedName>
</protein>
<sequence length="111" mass="12890">MEKNYISYKFPSSLSGWREKWFYIRNHAPSQPERTAGALKITSEWSKPCVDESQIPELLSMIKKQRDAGVTGVVVMYSWVGRRIQPLQKRVRFGFEYLGVSVREIGIFGLF</sequence>
<gene>
    <name evidence="1" type="ORF">C2845_PM06G33670</name>
</gene>